<proteinExistence type="predicted"/>
<dbReference type="InterPro" id="IPR001091">
    <property type="entry name" value="RM_Methyltransferase"/>
</dbReference>
<keyword evidence="2" id="KW-0808">Transferase</keyword>
<comment type="caution">
    <text evidence="4">The sequence shown here is derived from an EMBL/GenBank/DDBJ whole genome shotgun (WGS) entry which is preliminary data.</text>
</comment>
<protein>
    <submittedName>
        <fullName evidence="4">DNA methylase domain protein</fullName>
    </submittedName>
</protein>
<sequence>MVTEINRLYLRFGVRKVKTINIWMMDLDIRILYCVFPPNLKSGCTRHKNLYGFSVLIKTYSNVGDTVLDNCMGHGTTGIAAIELARDFIGMEMDKEYFEKAKRKIQMAETRIQLELNFES</sequence>
<accession>T0H5D4</accession>
<reference evidence="4" key="1">
    <citation type="submission" date="2013-05" db="EMBL/GenBank/DDBJ databases">
        <authorList>
            <person name="Harkins D.M."/>
            <person name="Durkin A.S."/>
            <person name="Brinkac L.M."/>
            <person name="Haft D.H."/>
            <person name="Selengut J.D."/>
            <person name="Sanka R."/>
            <person name="DePew J."/>
            <person name="Purushe J."/>
            <person name="Galloway R.L."/>
            <person name="Vinetz J.M."/>
            <person name="Sutton G.G."/>
            <person name="Nierman W.C."/>
            <person name="Fouts D.E."/>
        </authorList>
    </citation>
    <scope>NUCLEOTIDE SEQUENCE [LARGE SCALE GENOMIC DNA]</scope>
    <source>
        <strain evidence="4">80-412</strain>
    </source>
</reference>
<dbReference type="InterPro" id="IPR029063">
    <property type="entry name" value="SAM-dependent_MTases_sf"/>
</dbReference>
<dbReference type="Proteomes" id="UP000015445">
    <property type="component" value="Unassembled WGS sequence"/>
</dbReference>
<dbReference type="InterPro" id="IPR002941">
    <property type="entry name" value="DNA_methylase_N4/N6"/>
</dbReference>
<name>T0H5D4_9LEPT</name>
<dbReference type="GO" id="GO:0008170">
    <property type="term" value="F:N-methyltransferase activity"/>
    <property type="evidence" value="ECO:0007669"/>
    <property type="project" value="InterPro"/>
</dbReference>
<dbReference type="GO" id="GO:0003677">
    <property type="term" value="F:DNA binding"/>
    <property type="evidence" value="ECO:0007669"/>
    <property type="project" value="InterPro"/>
</dbReference>
<organism evidence="4 5">
    <name type="scientific">Leptospira alstonii serovar Pingchang str. 80-412</name>
    <dbReference type="NCBI Taxonomy" id="1218564"/>
    <lineage>
        <taxon>Bacteria</taxon>
        <taxon>Pseudomonadati</taxon>
        <taxon>Spirochaetota</taxon>
        <taxon>Spirochaetia</taxon>
        <taxon>Leptospirales</taxon>
        <taxon>Leptospiraceae</taxon>
        <taxon>Leptospira</taxon>
    </lineage>
</organism>
<dbReference type="SUPFAM" id="SSF53335">
    <property type="entry name" value="S-adenosyl-L-methionine-dependent methyltransferases"/>
    <property type="match status" value="1"/>
</dbReference>
<dbReference type="GO" id="GO:0032259">
    <property type="term" value="P:methylation"/>
    <property type="evidence" value="ECO:0007669"/>
    <property type="project" value="UniProtKB-KW"/>
</dbReference>
<evidence type="ECO:0000256" key="2">
    <source>
        <dbReference type="ARBA" id="ARBA00022679"/>
    </source>
</evidence>
<evidence type="ECO:0000259" key="3">
    <source>
        <dbReference type="Pfam" id="PF01555"/>
    </source>
</evidence>
<keyword evidence="1 4" id="KW-0489">Methyltransferase</keyword>
<feature type="domain" description="DNA methylase N-4/N-6" evidence="3">
    <location>
        <begin position="54"/>
        <end position="102"/>
    </location>
</feature>
<evidence type="ECO:0000256" key="1">
    <source>
        <dbReference type="ARBA" id="ARBA00022603"/>
    </source>
</evidence>
<dbReference type="Pfam" id="PF01555">
    <property type="entry name" value="N6_N4_Mtase"/>
    <property type="match status" value="1"/>
</dbReference>
<dbReference type="AlphaFoldDB" id="T0H5D4"/>
<gene>
    <name evidence="4" type="ORF">LEP1GSC193_2293</name>
</gene>
<evidence type="ECO:0000313" key="5">
    <source>
        <dbReference type="Proteomes" id="UP000015445"/>
    </source>
</evidence>
<dbReference type="PRINTS" id="PR00508">
    <property type="entry name" value="S21N4MTFRASE"/>
</dbReference>
<dbReference type="Gene3D" id="3.40.50.150">
    <property type="entry name" value="Vaccinia Virus protein VP39"/>
    <property type="match status" value="1"/>
</dbReference>
<evidence type="ECO:0000313" key="4">
    <source>
        <dbReference type="EMBL" id="EQA80824.1"/>
    </source>
</evidence>
<keyword evidence="5" id="KW-1185">Reference proteome</keyword>
<dbReference type="EMBL" id="AOHD02000025">
    <property type="protein sequence ID" value="EQA80824.1"/>
    <property type="molecule type" value="Genomic_DNA"/>
</dbReference>